<feature type="domain" description="Aftiphilin clathrin-binding box" evidence="2">
    <location>
        <begin position="176"/>
        <end position="213"/>
    </location>
</feature>
<comment type="caution">
    <text evidence="3">The sequence shown here is derived from an EMBL/GenBank/DDBJ whole genome shotgun (WGS) entry which is preliminary data.</text>
</comment>
<protein>
    <recommendedName>
        <fullName evidence="2">Aftiphilin clathrin-binding box domain-containing protein</fullName>
    </recommendedName>
</protein>
<dbReference type="EMBL" id="JYDU01000066">
    <property type="protein sequence ID" value="KRX94795.1"/>
    <property type="molecule type" value="Genomic_DNA"/>
</dbReference>
<feature type="region of interest" description="Disordered" evidence="1">
    <location>
        <begin position="347"/>
        <end position="375"/>
    </location>
</feature>
<evidence type="ECO:0000259" key="2">
    <source>
        <dbReference type="Pfam" id="PF15045"/>
    </source>
</evidence>
<dbReference type="STRING" id="6337.A0A0V0Y3V5"/>
<organism evidence="3 4">
    <name type="scientific">Trichinella pseudospiralis</name>
    <name type="common">Parasitic roundworm</name>
    <dbReference type="NCBI Taxonomy" id="6337"/>
    <lineage>
        <taxon>Eukaryota</taxon>
        <taxon>Metazoa</taxon>
        <taxon>Ecdysozoa</taxon>
        <taxon>Nematoda</taxon>
        <taxon>Enoplea</taxon>
        <taxon>Dorylaimia</taxon>
        <taxon>Trichinellida</taxon>
        <taxon>Trichinellidae</taxon>
        <taxon>Trichinella</taxon>
    </lineage>
</organism>
<gene>
    <name evidence="3" type="ORF">T4E_1211</name>
</gene>
<dbReference type="Proteomes" id="UP000054815">
    <property type="component" value="Unassembled WGS sequence"/>
</dbReference>
<accession>A0A0V0Y3V5</accession>
<evidence type="ECO:0000313" key="4">
    <source>
        <dbReference type="Proteomes" id="UP000054815"/>
    </source>
</evidence>
<reference evidence="3 4" key="1">
    <citation type="submission" date="2015-01" db="EMBL/GenBank/DDBJ databases">
        <title>Evolution of Trichinella species and genotypes.</title>
        <authorList>
            <person name="Korhonen P.K."/>
            <person name="Edoardo P."/>
            <person name="Giuseppe L.R."/>
            <person name="Gasser R.B."/>
        </authorList>
    </citation>
    <scope>NUCLEOTIDE SEQUENCE [LARGE SCALE GENOMIC DNA]</scope>
    <source>
        <strain evidence="3">ISS141</strain>
    </source>
</reference>
<proteinExistence type="predicted"/>
<dbReference type="InterPro" id="IPR029205">
    <property type="entry name" value="Clathrin-bd"/>
</dbReference>
<feature type="compositionally biased region" description="Low complexity" evidence="1">
    <location>
        <begin position="350"/>
        <end position="375"/>
    </location>
</feature>
<dbReference type="AlphaFoldDB" id="A0A0V0Y3V5"/>
<name>A0A0V0Y3V5_TRIPS</name>
<sequence length="375" mass="40624">MSSLDGDIIECVTPTTSADECKLIKKENYLNNDTEQNIVNDVKSVEKSALENSTAAQSVKLDDEFQKVVENVELTVEEEDEDGFGGFVGASFTSVAQNHVESSEADNFSGCTTSQVDADEWVDFSSAPFPAQPVAVQDCCLNFMSLTKQMQSVLSCAFPSNFDKSDNVDSSKNITSRNLWHSLRTIEDANALNYRWANSLLYNVYLSALGMNVTLAQSAKSNLPLFATQLTSSSLIPEKLTSTAAASSLTFPCQNKVPVSSETVDFANSSQNGVDQMNLSSAPFNITAVDLDIFLRDKEPDKGGKAPWEEDLELLGLADVNLKGSNDMQKSADQNFDSNFKFGNGNTTGLSNELESNNASSVSSFQLSAVTDVKK</sequence>
<evidence type="ECO:0000313" key="3">
    <source>
        <dbReference type="EMBL" id="KRX94795.1"/>
    </source>
</evidence>
<evidence type="ECO:0000256" key="1">
    <source>
        <dbReference type="SAM" id="MobiDB-lite"/>
    </source>
</evidence>
<dbReference type="Pfam" id="PF15045">
    <property type="entry name" value="Clathrin_bdg"/>
    <property type="match status" value="1"/>
</dbReference>